<evidence type="ECO:0000313" key="5">
    <source>
        <dbReference type="Proteomes" id="UP001295684"/>
    </source>
</evidence>
<dbReference type="GO" id="GO:0031267">
    <property type="term" value="F:small GTPase binding"/>
    <property type="evidence" value="ECO:0007669"/>
    <property type="project" value="TreeGrafter"/>
</dbReference>
<keyword evidence="5" id="KW-1185">Reference proteome</keyword>
<reference evidence="4" key="1">
    <citation type="submission" date="2023-07" db="EMBL/GenBank/DDBJ databases">
        <authorList>
            <consortium name="AG Swart"/>
            <person name="Singh M."/>
            <person name="Singh A."/>
            <person name="Seah K."/>
            <person name="Emmerich C."/>
        </authorList>
    </citation>
    <scope>NUCLEOTIDE SEQUENCE</scope>
    <source>
        <strain evidence="4">DP1</strain>
    </source>
</reference>
<dbReference type="GO" id="GO:0006606">
    <property type="term" value="P:protein import into nucleus"/>
    <property type="evidence" value="ECO:0007669"/>
    <property type="project" value="TreeGrafter"/>
</dbReference>
<dbReference type="Proteomes" id="UP001295684">
    <property type="component" value="Unassembled WGS sequence"/>
</dbReference>
<keyword evidence="3" id="KW-0653">Protein transport</keyword>
<dbReference type="Gene3D" id="3.40.1000.10">
    <property type="entry name" value="Mog1/PsbP, alpha/beta/alpha sandwich"/>
    <property type="match status" value="1"/>
</dbReference>
<name>A0AAD1Y053_EUPCR</name>
<evidence type="ECO:0000256" key="3">
    <source>
        <dbReference type="ARBA" id="ARBA00022927"/>
    </source>
</evidence>
<gene>
    <name evidence="4" type="ORF">ECRASSUSDP1_LOCUS22492</name>
</gene>
<dbReference type="PANTHER" id="PTHR15837:SF0">
    <property type="entry name" value="RAN GUANINE NUCLEOTIDE RELEASE FACTOR"/>
    <property type="match status" value="1"/>
</dbReference>
<comment type="caution">
    <text evidence="4">The sequence shown here is derived from an EMBL/GenBank/DDBJ whole genome shotgun (WGS) entry which is preliminary data.</text>
</comment>
<dbReference type="AlphaFoldDB" id="A0AAD1Y053"/>
<keyword evidence="2" id="KW-0813">Transport</keyword>
<dbReference type="Pfam" id="PF04603">
    <property type="entry name" value="Mog1"/>
    <property type="match status" value="1"/>
</dbReference>
<dbReference type="InterPro" id="IPR007681">
    <property type="entry name" value="Mog1"/>
</dbReference>
<evidence type="ECO:0000313" key="4">
    <source>
        <dbReference type="EMBL" id="CAI2381047.1"/>
    </source>
</evidence>
<protein>
    <recommendedName>
        <fullName evidence="6">Ran guanine nucleotide release factor</fullName>
    </recommendedName>
</protein>
<dbReference type="InterPro" id="IPR016123">
    <property type="entry name" value="Mog1/PsbP_a/b/a-sand"/>
</dbReference>
<dbReference type="EMBL" id="CAMPGE010023070">
    <property type="protein sequence ID" value="CAI2381047.1"/>
    <property type="molecule type" value="Genomic_DNA"/>
</dbReference>
<evidence type="ECO:0008006" key="6">
    <source>
        <dbReference type="Google" id="ProtNLM"/>
    </source>
</evidence>
<proteinExistence type="inferred from homology"/>
<dbReference type="PANTHER" id="PTHR15837">
    <property type="entry name" value="RAN GUANINE NUCLEOTIDE RELEASE FACTOR"/>
    <property type="match status" value="1"/>
</dbReference>
<evidence type="ECO:0000256" key="2">
    <source>
        <dbReference type="ARBA" id="ARBA00022448"/>
    </source>
</evidence>
<dbReference type="GO" id="GO:0005634">
    <property type="term" value="C:nucleus"/>
    <property type="evidence" value="ECO:0007669"/>
    <property type="project" value="TreeGrafter"/>
</dbReference>
<accession>A0AAD1Y053</accession>
<comment type="similarity">
    <text evidence="1">Belongs to the MOG1 family.</text>
</comment>
<evidence type="ECO:0000256" key="1">
    <source>
        <dbReference type="ARBA" id="ARBA00010307"/>
    </source>
</evidence>
<dbReference type="GO" id="GO:0005085">
    <property type="term" value="F:guanyl-nucleotide exchange factor activity"/>
    <property type="evidence" value="ECO:0007669"/>
    <property type="project" value="TreeGrafter"/>
</dbReference>
<dbReference type="SUPFAM" id="SSF55724">
    <property type="entry name" value="Mog1p/PsbP-like"/>
    <property type="match status" value="1"/>
</dbReference>
<organism evidence="4 5">
    <name type="scientific">Euplotes crassus</name>
    <dbReference type="NCBI Taxonomy" id="5936"/>
    <lineage>
        <taxon>Eukaryota</taxon>
        <taxon>Sar</taxon>
        <taxon>Alveolata</taxon>
        <taxon>Ciliophora</taxon>
        <taxon>Intramacronucleata</taxon>
        <taxon>Spirotrichea</taxon>
        <taxon>Hypotrichia</taxon>
        <taxon>Euplotida</taxon>
        <taxon>Euplotidae</taxon>
        <taxon>Moneuplotes</taxon>
    </lineage>
</organism>
<sequence>MDVANGSTYTHLYGGALGIQLPGDFNDLSDIMPIEDNQEVFTDMKYDAKLIIEVLECLDLNDETALSSNFKELAETQNATDVCIEKCGINAEVAPKIRGSNIIKSYLKGTQHIIPSKRADEDREEVTLFMVHLRLKEHDADILVTLNVPNKAANTDSYEDVLNYHTNVFENMNRTLEIRDLSLLFG</sequence>